<reference evidence="1 2" key="1">
    <citation type="submission" date="2023-07" db="EMBL/GenBank/DDBJ databases">
        <title>Sorghum-associated microbial communities from plants grown in Nebraska, USA.</title>
        <authorList>
            <person name="Schachtman D."/>
        </authorList>
    </citation>
    <scope>NUCLEOTIDE SEQUENCE [LARGE SCALE GENOMIC DNA]</scope>
    <source>
        <strain evidence="1 2">DS1709</strain>
    </source>
</reference>
<organism evidence="1 2">
    <name type="scientific">Chryseobacterium geocarposphaerae</name>
    <dbReference type="NCBI Taxonomy" id="1416776"/>
    <lineage>
        <taxon>Bacteria</taxon>
        <taxon>Pseudomonadati</taxon>
        <taxon>Bacteroidota</taxon>
        <taxon>Flavobacteriia</taxon>
        <taxon>Flavobacteriales</taxon>
        <taxon>Weeksellaceae</taxon>
        <taxon>Chryseobacterium group</taxon>
        <taxon>Chryseobacterium</taxon>
    </lineage>
</organism>
<dbReference type="EMBL" id="JAVDQS010000002">
    <property type="protein sequence ID" value="MDR6404419.1"/>
    <property type="molecule type" value="Genomic_DNA"/>
</dbReference>
<evidence type="ECO:0000313" key="2">
    <source>
        <dbReference type="Proteomes" id="UP001184853"/>
    </source>
</evidence>
<name>A0ABU1LCJ0_9FLAO</name>
<dbReference type="RefSeq" id="WP_147297000.1">
    <property type="nucleotide sequence ID" value="NZ_JAVDQS010000002.1"/>
</dbReference>
<evidence type="ECO:0000313" key="1">
    <source>
        <dbReference type="EMBL" id="MDR6404419.1"/>
    </source>
</evidence>
<dbReference type="Proteomes" id="UP001184853">
    <property type="component" value="Unassembled WGS sequence"/>
</dbReference>
<accession>A0ABU1LCJ0</accession>
<proteinExistence type="predicted"/>
<keyword evidence="2" id="KW-1185">Reference proteome</keyword>
<protein>
    <recommendedName>
        <fullName evidence="3">Lipoprotein</fullName>
    </recommendedName>
</protein>
<sequence>MRKHLSLFIIAGVLSVTVISCMVNEKKSNPENKIAASGQDHLTLEFTGTESFNIKNPKFKVSLYGSDPNLMDVKATLITEKEFEQKSVPFTIDLPIPKNPESLINPKPINGVKYYVTTEWDSDGNGKTREKGDIFIDYDKKFPNVELNNQTQKIYLKILK</sequence>
<comment type="caution">
    <text evidence="1">The sequence shown here is derived from an EMBL/GenBank/DDBJ whole genome shotgun (WGS) entry which is preliminary data.</text>
</comment>
<evidence type="ECO:0008006" key="3">
    <source>
        <dbReference type="Google" id="ProtNLM"/>
    </source>
</evidence>
<gene>
    <name evidence="1" type="ORF">J2781_001334</name>
</gene>
<dbReference type="PROSITE" id="PS51257">
    <property type="entry name" value="PROKAR_LIPOPROTEIN"/>
    <property type="match status" value="1"/>
</dbReference>